<comment type="caution">
    <text evidence="6">The sequence shown here is derived from an EMBL/GenBank/DDBJ whole genome shotgun (WGS) entry which is preliminary data.</text>
</comment>
<evidence type="ECO:0008006" key="8">
    <source>
        <dbReference type="Google" id="ProtNLM"/>
    </source>
</evidence>
<sequence length="159" mass="17755">MGLFQAMKKDLLKQLLHAKRISLTTDLWIARDSVGYMVITAHYVNDSWDLVKHIVSFKELPLPHTGAAIADRLLQSMVEWKAIGKCSFVTVDNASSNDLAISRFQSIVSDCSQLGLEADGKFFHAVKKLRQSVRYINASQARGQLFKAAIESANINVNF</sequence>
<evidence type="ECO:0000256" key="5">
    <source>
        <dbReference type="ARBA" id="ARBA00023242"/>
    </source>
</evidence>
<organism evidence="6 7">
    <name type="scientific">Puccinia graminis f. sp. tritici</name>
    <dbReference type="NCBI Taxonomy" id="56615"/>
    <lineage>
        <taxon>Eukaryota</taxon>
        <taxon>Fungi</taxon>
        <taxon>Dikarya</taxon>
        <taxon>Basidiomycota</taxon>
        <taxon>Pucciniomycotina</taxon>
        <taxon>Pucciniomycetes</taxon>
        <taxon>Pucciniales</taxon>
        <taxon>Pucciniaceae</taxon>
        <taxon>Puccinia</taxon>
    </lineage>
</organism>
<name>A0A5B0QW56_PUCGR</name>
<dbReference type="GO" id="GO:0005634">
    <property type="term" value="C:nucleus"/>
    <property type="evidence" value="ECO:0007669"/>
    <property type="project" value="UniProtKB-SubCell"/>
</dbReference>
<evidence type="ECO:0000313" key="6">
    <source>
        <dbReference type="EMBL" id="KAA1117468.1"/>
    </source>
</evidence>
<evidence type="ECO:0000256" key="1">
    <source>
        <dbReference type="ARBA" id="ARBA00004123"/>
    </source>
</evidence>
<dbReference type="AlphaFoldDB" id="A0A5B0QW56"/>
<dbReference type="PANTHER" id="PTHR46481:SF10">
    <property type="entry name" value="ZINC FINGER BED DOMAIN-CONTAINING PROTEIN 39"/>
    <property type="match status" value="1"/>
</dbReference>
<proteinExistence type="predicted"/>
<dbReference type="OrthoDB" id="3250324at2759"/>
<dbReference type="Proteomes" id="UP000324748">
    <property type="component" value="Unassembled WGS sequence"/>
</dbReference>
<dbReference type="InterPro" id="IPR052035">
    <property type="entry name" value="ZnF_BED_domain_contain"/>
</dbReference>
<keyword evidence="2" id="KW-0479">Metal-binding</keyword>
<keyword evidence="7" id="KW-1185">Reference proteome</keyword>
<dbReference type="EMBL" id="VSWC01000002">
    <property type="protein sequence ID" value="KAA1117468.1"/>
    <property type="molecule type" value="Genomic_DNA"/>
</dbReference>
<evidence type="ECO:0000256" key="3">
    <source>
        <dbReference type="ARBA" id="ARBA00022771"/>
    </source>
</evidence>
<keyword evidence="4" id="KW-0862">Zinc</keyword>
<keyword evidence="3" id="KW-0863">Zinc-finger</keyword>
<reference evidence="6 7" key="1">
    <citation type="submission" date="2019-05" db="EMBL/GenBank/DDBJ databases">
        <title>Emergence of the Ug99 lineage of the wheat stem rust pathogen through somatic hybridization.</title>
        <authorList>
            <person name="Li F."/>
            <person name="Upadhyaya N.M."/>
            <person name="Sperschneider J."/>
            <person name="Matny O."/>
            <person name="Nguyen-Phuc H."/>
            <person name="Mago R."/>
            <person name="Raley C."/>
            <person name="Miller M.E."/>
            <person name="Silverstein K.A.T."/>
            <person name="Henningsen E."/>
            <person name="Hirsch C.D."/>
            <person name="Visser B."/>
            <person name="Pretorius Z.A."/>
            <person name="Steffenson B.J."/>
            <person name="Schwessinger B."/>
            <person name="Dodds P.N."/>
            <person name="Figueroa M."/>
        </authorList>
    </citation>
    <scope>NUCLEOTIDE SEQUENCE [LARGE SCALE GENOMIC DNA]</scope>
    <source>
        <strain evidence="6">21-0</strain>
    </source>
</reference>
<protein>
    <recommendedName>
        <fullName evidence="8">AC transposase</fullName>
    </recommendedName>
</protein>
<keyword evidence="5" id="KW-0539">Nucleus</keyword>
<evidence type="ECO:0000256" key="2">
    <source>
        <dbReference type="ARBA" id="ARBA00022723"/>
    </source>
</evidence>
<dbReference type="PANTHER" id="PTHR46481">
    <property type="entry name" value="ZINC FINGER BED DOMAIN-CONTAINING PROTEIN 4"/>
    <property type="match status" value="1"/>
</dbReference>
<gene>
    <name evidence="6" type="ORF">PGT21_050018</name>
</gene>
<evidence type="ECO:0000256" key="4">
    <source>
        <dbReference type="ARBA" id="ARBA00022833"/>
    </source>
</evidence>
<accession>A0A5B0QW56</accession>
<dbReference type="GO" id="GO:0008270">
    <property type="term" value="F:zinc ion binding"/>
    <property type="evidence" value="ECO:0007669"/>
    <property type="project" value="UniProtKB-KW"/>
</dbReference>
<evidence type="ECO:0000313" key="7">
    <source>
        <dbReference type="Proteomes" id="UP000324748"/>
    </source>
</evidence>
<dbReference type="SUPFAM" id="SSF53098">
    <property type="entry name" value="Ribonuclease H-like"/>
    <property type="match status" value="1"/>
</dbReference>
<dbReference type="InterPro" id="IPR012337">
    <property type="entry name" value="RNaseH-like_sf"/>
</dbReference>
<comment type="subcellular location">
    <subcellularLocation>
        <location evidence="1">Nucleus</location>
    </subcellularLocation>
</comment>